<keyword evidence="13" id="KW-1185">Reference proteome</keyword>
<dbReference type="GO" id="GO:0016887">
    <property type="term" value="F:ATP hydrolysis activity"/>
    <property type="evidence" value="ECO:0007669"/>
    <property type="project" value="InterPro"/>
</dbReference>
<evidence type="ECO:0000256" key="2">
    <source>
        <dbReference type="ARBA" id="ARBA00022448"/>
    </source>
</evidence>
<keyword evidence="8 10" id="KW-0472">Membrane</keyword>
<dbReference type="FunFam" id="3.40.50.300:FF:000421">
    <property type="entry name" value="Branched-chain amino acid ABC transporter ATP-binding protein"/>
    <property type="match status" value="1"/>
</dbReference>
<dbReference type="GO" id="GO:0015658">
    <property type="term" value="F:branched-chain amino acid transmembrane transporter activity"/>
    <property type="evidence" value="ECO:0007669"/>
    <property type="project" value="InterPro"/>
</dbReference>
<dbReference type="GO" id="GO:0005886">
    <property type="term" value="C:plasma membrane"/>
    <property type="evidence" value="ECO:0007669"/>
    <property type="project" value="UniProtKB-SubCell"/>
</dbReference>
<dbReference type="PANTHER" id="PTHR45772:SF2">
    <property type="entry name" value="ABC TRANSPORTER ATP-BINDING PROTEIN"/>
    <property type="match status" value="1"/>
</dbReference>
<dbReference type="InterPro" id="IPR001851">
    <property type="entry name" value="ABC_transp_permease"/>
</dbReference>
<dbReference type="SUPFAM" id="SSF52540">
    <property type="entry name" value="P-loop containing nucleoside triphosphate hydrolases"/>
    <property type="match status" value="1"/>
</dbReference>
<dbReference type="Proteomes" id="UP000263993">
    <property type="component" value="Unassembled WGS sequence"/>
</dbReference>
<evidence type="ECO:0000256" key="4">
    <source>
        <dbReference type="ARBA" id="ARBA00022692"/>
    </source>
</evidence>
<keyword evidence="2" id="KW-0813">Transport</keyword>
<evidence type="ECO:0000256" key="10">
    <source>
        <dbReference type="SAM" id="Phobius"/>
    </source>
</evidence>
<feature type="transmembrane region" description="Helical" evidence="10">
    <location>
        <begin position="288"/>
        <end position="309"/>
    </location>
</feature>
<proteinExistence type="predicted"/>
<dbReference type="Gene3D" id="3.40.50.300">
    <property type="entry name" value="P-loop containing nucleotide triphosphate hydrolases"/>
    <property type="match status" value="1"/>
</dbReference>
<evidence type="ECO:0000256" key="8">
    <source>
        <dbReference type="ARBA" id="ARBA00023136"/>
    </source>
</evidence>
<evidence type="ECO:0000259" key="11">
    <source>
        <dbReference type="PROSITE" id="PS50893"/>
    </source>
</evidence>
<dbReference type="InterPro" id="IPR003593">
    <property type="entry name" value="AAA+_ATPase"/>
</dbReference>
<dbReference type="InterPro" id="IPR003439">
    <property type="entry name" value="ABC_transporter-like_ATP-bd"/>
</dbReference>
<keyword evidence="7 10" id="KW-1133">Transmembrane helix</keyword>
<dbReference type="OrthoDB" id="9805029at2"/>
<feature type="transmembrane region" description="Helical" evidence="10">
    <location>
        <begin position="84"/>
        <end position="103"/>
    </location>
</feature>
<feature type="transmembrane region" description="Helical" evidence="10">
    <location>
        <begin position="156"/>
        <end position="175"/>
    </location>
</feature>
<organism evidence="12 13">
    <name type="scientific">Undibacter mobilis</name>
    <dbReference type="NCBI Taxonomy" id="2292256"/>
    <lineage>
        <taxon>Bacteria</taxon>
        <taxon>Pseudomonadati</taxon>
        <taxon>Pseudomonadota</taxon>
        <taxon>Alphaproteobacteria</taxon>
        <taxon>Hyphomicrobiales</taxon>
        <taxon>Nitrobacteraceae</taxon>
        <taxon>Undibacter</taxon>
    </lineage>
</organism>
<evidence type="ECO:0000313" key="12">
    <source>
        <dbReference type="EMBL" id="RDV04281.1"/>
    </source>
</evidence>
<evidence type="ECO:0000313" key="13">
    <source>
        <dbReference type="Proteomes" id="UP000263993"/>
    </source>
</evidence>
<protein>
    <submittedName>
        <fullName evidence="12">ATP-binding cassette domain-containing protein</fullName>
    </submittedName>
</protein>
<dbReference type="InterPro" id="IPR051120">
    <property type="entry name" value="ABC_AA/LPS_Transport"/>
</dbReference>
<evidence type="ECO:0000256" key="3">
    <source>
        <dbReference type="ARBA" id="ARBA00022475"/>
    </source>
</evidence>
<evidence type="ECO:0000256" key="7">
    <source>
        <dbReference type="ARBA" id="ARBA00022989"/>
    </source>
</evidence>
<evidence type="ECO:0000256" key="1">
    <source>
        <dbReference type="ARBA" id="ARBA00004651"/>
    </source>
</evidence>
<dbReference type="Pfam" id="PF12399">
    <property type="entry name" value="BCA_ABC_TP_C"/>
    <property type="match status" value="1"/>
</dbReference>
<comment type="subcellular location">
    <subcellularLocation>
        <location evidence="1">Cell membrane</location>
        <topology evidence="1">Multi-pass membrane protein</topology>
    </subcellularLocation>
</comment>
<name>A0A371BAB0_9BRAD</name>
<dbReference type="Pfam" id="PF02653">
    <property type="entry name" value="BPD_transp_2"/>
    <property type="match status" value="1"/>
</dbReference>
<dbReference type="AlphaFoldDB" id="A0A371BAB0"/>
<dbReference type="InterPro" id="IPR032823">
    <property type="entry name" value="BCA_ABC_TP_C"/>
</dbReference>
<dbReference type="EMBL" id="QRGO01000001">
    <property type="protein sequence ID" value="RDV04281.1"/>
    <property type="molecule type" value="Genomic_DNA"/>
</dbReference>
<dbReference type="Pfam" id="PF00005">
    <property type="entry name" value="ABC_tran"/>
    <property type="match status" value="1"/>
</dbReference>
<keyword evidence="5" id="KW-0547">Nucleotide-binding</keyword>
<feature type="transmembrane region" description="Helical" evidence="10">
    <location>
        <begin position="205"/>
        <end position="223"/>
    </location>
</feature>
<dbReference type="CDD" id="cd06581">
    <property type="entry name" value="TM_PBP1_LivM_like"/>
    <property type="match status" value="1"/>
</dbReference>
<dbReference type="RefSeq" id="WP_115516308.1">
    <property type="nucleotide sequence ID" value="NZ_QRGO01000001.1"/>
</dbReference>
<comment type="caution">
    <text evidence="12">The sequence shown here is derived from an EMBL/GenBank/DDBJ whole genome shotgun (WGS) entry which is preliminary data.</text>
</comment>
<feature type="transmembrane region" description="Helical" evidence="10">
    <location>
        <begin position="34"/>
        <end position="53"/>
    </location>
</feature>
<dbReference type="CDD" id="cd03219">
    <property type="entry name" value="ABC_Mj1267_LivG_branched"/>
    <property type="match status" value="1"/>
</dbReference>
<dbReference type="InterPro" id="IPR043428">
    <property type="entry name" value="LivM-like"/>
</dbReference>
<dbReference type="PANTHER" id="PTHR45772">
    <property type="entry name" value="CONSERVED COMPONENT OF ABC TRANSPORTER FOR NATURAL AMINO ACIDS-RELATED"/>
    <property type="match status" value="1"/>
</dbReference>
<dbReference type="InterPro" id="IPR027417">
    <property type="entry name" value="P-loop_NTPase"/>
</dbReference>
<evidence type="ECO:0000256" key="5">
    <source>
        <dbReference type="ARBA" id="ARBA00022741"/>
    </source>
</evidence>
<gene>
    <name evidence="12" type="ORF">DXH78_06620</name>
</gene>
<feature type="transmembrane region" description="Helical" evidence="10">
    <location>
        <begin position="243"/>
        <end position="267"/>
    </location>
</feature>
<dbReference type="SMART" id="SM00382">
    <property type="entry name" value="AAA"/>
    <property type="match status" value="1"/>
</dbReference>
<dbReference type="PROSITE" id="PS50893">
    <property type="entry name" value="ABC_TRANSPORTER_2"/>
    <property type="match status" value="1"/>
</dbReference>
<feature type="transmembrane region" description="Helical" evidence="10">
    <location>
        <begin position="110"/>
        <end position="136"/>
    </location>
</feature>
<keyword evidence="4 10" id="KW-0812">Transmembrane</keyword>
<dbReference type="GO" id="GO:0005524">
    <property type="term" value="F:ATP binding"/>
    <property type="evidence" value="ECO:0007669"/>
    <property type="project" value="UniProtKB-KW"/>
</dbReference>
<accession>A0A371BAB0</accession>
<evidence type="ECO:0000256" key="9">
    <source>
        <dbReference type="ARBA" id="ARBA00024722"/>
    </source>
</evidence>
<comment type="function">
    <text evidence="9">Involved in beta-(1--&gt;2)glucan export. Transmembrane domains (TMD) form a pore in the inner membrane and the ATP-binding domain (NBD) is responsible for energy generation.</text>
</comment>
<feature type="domain" description="ABC transporter" evidence="11">
    <location>
        <begin position="340"/>
        <end position="585"/>
    </location>
</feature>
<keyword evidence="3" id="KW-1003">Cell membrane</keyword>
<evidence type="ECO:0000256" key="6">
    <source>
        <dbReference type="ARBA" id="ARBA00022840"/>
    </source>
</evidence>
<reference evidence="13" key="1">
    <citation type="submission" date="2018-08" db="EMBL/GenBank/DDBJ databases">
        <authorList>
            <person name="Kim S.-J."/>
            <person name="Jung G.-Y."/>
        </authorList>
    </citation>
    <scope>NUCLEOTIDE SEQUENCE [LARGE SCALE GENOMIC DNA]</scope>
    <source>
        <strain evidence="13">GY_H</strain>
    </source>
</reference>
<keyword evidence="6 12" id="KW-0067">ATP-binding</keyword>
<sequence>MPNRTVFLVMALVIAVGGAPFVLGSFYIALLNFIGIYAIVAIGLVILTGSGGLTSFGQSAFVGLGAYATAVLSAKMGFSPWIGLPVALLLSALVALILGLVTLHLSGHYLALVTLAWGMVITLLFGNIEALGAHTGINDIPPLFFAGISLAPQERFFYLVAICLAFVVVTMTFLLRSRQGRAIRALRGGKTLVTSLGINEFRIRLGIFIVAALLAGLSGWLYAHSQRYVGPDPFSIQTSIEFLLMAAIGGAGHIAGALIGATLFTSLHAVLQDILPLFTSRAGNIEKIVYGCLFILVLQYARSGIVGMFPRIKLHKTQPARSATDTLPRRVLPARGEPLLQVTDLTKRFGGLTAVDKVSFDVRAGEIVGMIGPNGAGKSTTFNLISGALHPSQGAVTFAGHNLTKERSVNLVNLGVARTFQHVKLRPNMSLLENVMLGAYARTNTGFLAGAFRYDQADESKVRAEAFRQLQRIGLSGRAEDLVSSLPLGQQRAVEIARALASDPIILLLDEPAAGLRRLEKDQLSQLLKDVSAAGVTLLLVEHDMEFVMGLVDRIIMLDFGRQRAMGTPAEIRSNPVVREAYLGAAQ</sequence>